<feature type="transmembrane region" description="Helical" evidence="1">
    <location>
        <begin position="29"/>
        <end position="49"/>
    </location>
</feature>
<name>A0A8K0VAA7_9RHOB</name>
<evidence type="ECO:0000313" key="3">
    <source>
        <dbReference type="Proteomes" id="UP000648908"/>
    </source>
</evidence>
<organism evidence="2 3">
    <name type="scientific">Szabonella alba</name>
    <dbReference type="NCBI Taxonomy" id="2804194"/>
    <lineage>
        <taxon>Bacteria</taxon>
        <taxon>Pseudomonadati</taxon>
        <taxon>Pseudomonadota</taxon>
        <taxon>Alphaproteobacteria</taxon>
        <taxon>Rhodobacterales</taxon>
        <taxon>Paracoccaceae</taxon>
        <taxon>Szabonella</taxon>
    </lineage>
</organism>
<keyword evidence="1" id="KW-0812">Transmembrane</keyword>
<evidence type="ECO:0000256" key="1">
    <source>
        <dbReference type="SAM" id="Phobius"/>
    </source>
</evidence>
<protein>
    <submittedName>
        <fullName evidence="2">Uncharacterized protein</fullName>
    </submittedName>
</protein>
<feature type="transmembrane region" description="Helical" evidence="1">
    <location>
        <begin position="6"/>
        <end position="22"/>
    </location>
</feature>
<proteinExistence type="predicted"/>
<accession>A0A8K0VAA7</accession>
<keyword evidence="1" id="KW-0472">Membrane</keyword>
<keyword evidence="3" id="KW-1185">Reference proteome</keyword>
<dbReference type="Proteomes" id="UP000648908">
    <property type="component" value="Unassembled WGS sequence"/>
</dbReference>
<gene>
    <name evidence="2" type="ORF">JL811_02800</name>
</gene>
<dbReference type="RefSeq" id="WP_202686776.1">
    <property type="nucleotide sequence ID" value="NZ_JAESVN010000001.1"/>
</dbReference>
<sequence length="173" mass="19098">MTLDVIAAFCAGAALAGFVMILRRFTGTLLPRWSIPAAAGLGMLLFTVWNEYSWFSRVTGQLSPEVAVLSAPTESMPWRPWTYLVPVSFRFMALDVPGMVWSEQNPALRRGDALLVQRWKPTLRIPMAFDCDQGRRADLLAGATLAPDGTLSGARWQEVAPDDQLQRAACREG</sequence>
<evidence type="ECO:0000313" key="2">
    <source>
        <dbReference type="EMBL" id="MBL4916139.1"/>
    </source>
</evidence>
<reference evidence="2" key="1">
    <citation type="submission" date="2021-01" db="EMBL/GenBank/DDBJ databases">
        <title>Tabrizicola alba sp. nov. a motile alkaliphilic bacterium isolated from a soda lake.</title>
        <authorList>
            <person name="Szuroczki S."/>
            <person name="Abbaszade G."/>
            <person name="Schumann P."/>
            <person name="Toth E."/>
        </authorList>
    </citation>
    <scope>NUCLEOTIDE SEQUENCE</scope>
    <source>
        <strain evidence="2">DMG-N-6</strain>
    </source>
</reference>
<comment type="caution">
    <text evidence="2">The sequence shown here is derived from an EMBL/GenBank/DDBJ whole genome shotgun (WGS) entry which is preliminary data.</text>
</comment>
<dbReference type="EMBL" id="JAESVN010000001">
    <property type="protein sequence ID" value="MBL4916139.1"/>
    <property type="molecule type" value="Genomic_DNA"/>
</dbReference>
<dbReference type="AlphaFoldDB" id="A0A8K0VAA7"/>
<keyword evidence="1" id="KW-1133">Transmembrane helix</keyword>